<protein>
    <submittedName>
        <fullName evidence="2">Uncharacterized protein</fullName>
    </submittedName>
</protein>
<evidence type="ECO:0000256" key="1">
    <source>
        <dbReference type="SAM" id="MobiDB-lite"/>
    </source>
</evidence>
<accession>A0A9P7DSS1</accession>
<gene>
    <name evidence="2" type="ORF">HD556DRAFT_1533646</name>
</gene>
<name>A0A9P7DSS1_9AGAM</name>
<dbReference type="AlphaFoldDB" id="A0A9P7DSS1"/>
<keyword evidence="3" id="KW-1185">Reference proteome</keyword>
<feature type="region of interest" description="Disordered" evidence="1">
    <location>
        <begin position="65"/>
        <end position="87"/>
    </location>
</feature>
<dbReference type="GeneID" id="64603311"/>
<evidence type="ECO:0000313" key="3">
    <source>
        <dbReference type="Proteomes" id="UP000719766"/>
    </source>
</evidence>
<evidence type="ECO:0000313" key="2">
    <source>
        <dbReference type="EMBL" id="KAG1802205.1"/>
    </source>
</evidence>
<dbReference type="EMBL" id="JABBWE010000006">
    <property type="protein sequence ID" value="KAG1802205.1"/>
    <property type="molecule type" value="Genomic_DNA"/>
</dbReference>
<sequence length="331" mass="37079">MCVSLFNTGLQYFTQALDGMDTLSVFDYMQQVHYLFNTALLDAVIYNLAPLQDDTGEDFTTELDAVEDTGSGSDGDSEGGSTSDARSDLGTMRRILTIPRPDAPMHEVHKALEIAQPAYNAVRSKLQTLKKDYVVLQAAVPARSHNKVLKKTSALDSQISHTGKKYAMFHYFWVMNGLFPTTSQPNIDPRSDTCWASPEAKLNGAMAELYHFWIPVSSERSNILHSLKDCAGLIFSNLKLDPTIFTARSTEKKENKQLVTLLKKHGEDEYTRLAPVLFTNPSVMVPDDFLKTPVMVKLLFDPKGFLDQAQGSEKRKYDRKLLKTLTPTGNW</sequence>
<organism evidence="2 3">
    <name type="scientific">Suillus plorans</name>
    <dbReference type="NCBI Taxonomy" id="116603"/>
    <lineage>
        <taxon>Eukaryota</taxon>
        <taxon>Fungi</taxon>
        <taxon>Dikarya</taxon>
        <taxon>Basidiomycota</taxon>
        <taxon>Agaricomycotina</taxon>
        <taxon>Agaricomycetes</taxon>
        <taxon>Agaricomycetidae</taxon>
        <taxon>Boletales</taxon>
        <taxon>Suillineae</taxon>
        <taxon>Suillaceae</taxon>
        <taxon>Suillus</taxon>
    </lineage>
</organism>
<dbReference type="OrthoDB" id="2691745at2759"/>
<comment type="caution">
    <text evidence="2">The sequence shown here is derived from an EMBL/GenBank/DDBJ whole genome shotgun (WGS) entry which is preliminary data.</text>
</comment>
<dbReference type="Proteomes" id="UP000719766">
    <property type="component" value="Unassembled WGS sequence"/>
</dbReference>
<dbReference type="RefSeq" id="XP_041165397.1">
    <property type="nucleotide sequence ID" value="XM_041309547.1"/>
</dbReference>
<reference evidence="2" key="1">
    <citation type="journal article" date="2020" name="New Phytol.">
        <title>Comparative genomics reveals dynamic genome evolution in host specialist ectomycorrhizal fungi.</title>
        <authorList>
            <person name="Lofgren L.A."/>
            <person name="Nguyen N.H."/>
            <person name="Vilgalys R."/>
            <person name="Ruytinx J."/>
            <person name="Liao H.L."/>
            <person name="Branco S."/>
            <person name="Kuo A."/>
            <person name="LaButti K."/>
            <person name="Lipzen A."/>
            <person name="Andreopoulos W."/>
            <person name="Pangilinan J."/>
            <person name="Riley R."/>
            <person name="Hundley H."/>
            <person name="Na H."/>
            <person name="Barry K."/>
            <person name="Grigoriev I.V."/>
            <person name="Stajich J.E."/>
            <person name="Kennedy P.G."/>
        </authorList>
    </citation>
    <scope>NUCLEOTIDE SEQUENCE</scope>
    <source>
        <strain evidence="2">S12</strain>
    </source>
</reference>
<proteinExistence type="predicted"/>